<dbReference type="AlphaFoldDB" id="A0A0H0YDH9"/>
<evidence type="ECO:0000313" key="2">
    <source>
        <dbReference type="EMBL" id="EGQ9136498.1"/>
    </source>
</evidence>
<dbReference type="eggNOG" id="ENOG50306J6">
    <property type="taxonomic scope" value="Bacteria"/>
</dbReference>
<reference evidence="5 6" key="1">
    <citation type="submission" date="2017-12" db="EMBL/GenBank/DDBJ databases">
        <title>FDA dAtabase for Regulatory Grade micrObial Sequences (FDA-ARGOS): Supporting development and validation of Infectious Disease Dx tests.</title>
        <authorList>
            <person name="Hoffmann M."/>
            <person name="Allard M."/>
            <person name="Evans P."/>
            <person name="Brown E."/>
            <person name="Tallon L.J."/>
            <person name="Sadzewicz L."/>
            <person name="Sengamalay N."/>
            <person name="Ott S."/>
            <person name="Godinez A."/>
            <person name="Nagaraj S."/>
            <person name="Vavikolanu K."/>
            <person name="Aluvathingal J."/>
            <person name="Nadendla S."/>
            <person name="Hobson J."/>
            <person name="Sichtig H."/>
        </authorList>
    </citation>
    <scope>NUCLEOTIDE SEQUENCE [LARGE SCALE GENOMIC DNA]</scope>
    <source>
        <strain evidence="6">ATCC 17749</strain>
        <strain evidence="5">FDAARGOS_97</strain>
    </source>
</reference>
<accession>A0A0H0YDH9</accession>
<dbReference type="OrthoDB" id="6199337at2"/>
<evidence type="ECO:0000256" key="1">
    <source>
        <dbReference type="SAM" id="SignalP"/>
    </source>
</evidence>
<dbReference type="GeneID" id="75169233"/>
<dbReference type="EMBL" id="JABCMA010000041">
    <property type="protein sequence ID" value="NMR76316.1"/>
    <property type="molecule type" value="Genomic_DNA"/>
</dbReference>
<dbReference type="Pfam" id="PF11059">
    <property type="entry name" value="DUF2860"/>
    <property type="match status" value="1"/>
</dbReference>
<keyword evidence="1" id="KW-0732">Signal</keyword>
<reference evidence="3 8" key="4">
    <citation type="submission" date="2020-04" db="EMBL/GenBank/DDBJ databases">
        <title>Whole-genome sequencing of Vibrio spp. from China reveals different genetic environments of blaCTX-M-14 among diverse lineages.</title>
        <authorList>
            <person name="Zheng Z."/>
            <person name="Ye L."/>
            <person name="Chen S."/>
        </authorList>
    </citation>
    <scope>NUCLEOTIDE SEQUENCE [LARGE SCALE GENOMIC DNA]</scope>
    <source>
        <strain evidence="3 8">Vb1636</strain>
    </source>
</reference>
<dbReference type="Proteomes" id="UP000714625">
    <property type="component" value="Unassembled WGS sequence"/>
</dbReference>
<keyword evidence="6" id="KW-1185">Reference proteome</keyword>
<evidence type="ECO:0000313" key="3">
    <source>
        <dbReference type="EMBL" id="NMR76316.1"/>
    </source>
</evidence>
<feature type="signal peptide" evidence="1">
    <location>
        <begin position="1"/>
        <end position="19"/>
    </location>
</feature>
<reference evidence="4 7" key="2">
    <citation type="submission" date="2019-09" db="EMBL/GenBank/DDBJ databases">
        <title>Draft genome sequencing and comparative genomics of hatchery-associated Vibrios.</title>
        <authorList>
            <person name="Kehlet-Delgado H."/>
            <person name="Mueller R.S."/>
        </authorList>
    </citation>
    <scope>NUCLEOTIDE SEQUENCE [LARGE SCALE GENOMIC DNA]</scope>
    <source>
        <strain evidence="4 7">081416A</strain>
    </source>
</reference>
<evidence type="ECO:0000313" key="8">
    <source>
        <dbReference type="Proteomes" id="UP000565155"/>
    </source>
</evidence>
<dbReference type="Proteomes" id="UP000565155">
    <property type="component" value="Unassembled WGS sequence"/>
</dbReference>
<name>A0A0H0YDH9_VIBAL</name>
<sequence>MKPRLLLLPLAFVVSSAQAQLAETAGFGGEISLNAGFISSESNFNTENSNTIDSLDKRADSDSSVIAAPLGSVTYTFGSRLNHQVYAGTTRSDVAVGTLAFQLGYQHELQSGTVLDVSYLPTVLKGETWRNPYQVGTARKETDVDGNAYRFQIKGLIDKNFNLDLAYADKDIEQEEVTDRSLARDANLYYVKGDYRIPLNQTSMLQPAFTYINQDADGKAESFDSYGFDISWFKFINRHRLALTAGYAWKDYQAASQTFAKTRNDDTISLFAAYEYQNVFDWQDWSFISLAGYSQTDSNITFYEEKEYLLSLGLNYTF</sequence>
<evidence type="ECO:0000313" key="6">
    <source>
        <dbReference type="Proteomes" id="UP000054316"/>
    </source>
</evidence>
<dbReference type="Proteomes" id="UP000054316">
    <property type="component" value="Unassembled WGS sequence"/>
</dbReference>
<dbReference type="EMBL" id="VTYF01000018">
    <property type="protein sequence ID" value="NOI11473.1"/>
    <property type="molecule type" value="Genomic_DNA"/>
</dbReference>
<dbReference type="Proteomes" id="UP000532247">
    <property type="component" value="Unassembled WGS sequence"/>
</dbReference>
<reference evidence="2" key="3">
    <citation type="submission" date="2019-11" db="EMBL/GenBank/DDBJ databases">
        <authorList>
            <consortium name="PulseNet: The National Subtyping Network for Foodborne Disease Surveillance"/>
            <person name="Tarr C.L."/>
            <person name="Trees E."/>
            <person name="Katz L.S."/>
            <person name="Carleton-Romer H.A."/>
            <person name="Stroika S."/>
            <person name="Kucerova Z."/>
            <person name="Roache K.F."/>
            <person name="Sabol A.L."/>
            <person name="Besser J."/>
            <person name="Gerner-Smidt P."/>
        </authorList>
    </citation>
    <scope>NUCLEOTIDE SEQUENCE</scope>
    <source>
        <strain evidence="2">PNUSAV001129</strain>
    </source>
</reference>
<dbReference type="PIRSF" id="PIRSF028696">
    <property type="entry name" value="UCP028696"/>
    <property type="match status" value="1"/>
</dbReference>
<evidence type="ECO:0000313" key="5">
    <source>
        <dbReference type="EMBL" id="PNP25491.1"/>
    </source>
</evidence>
<protein>
    <submittedName>
        <fullName evidence="3">DUF2860 domain-containing protein</fullName>
    </submittedName>
</protein>
<dbReference type="InterPro" id="IPR016896">
    <property type="entry name" value="DUF2860"/>
</dbReference>
<feature type="chain" id="PRO_5014514990" evidence="1">
    <location>
        <begin position="20"/>
        <end position="318"/>
    </location>
</feature>
<dbReference type="RefSeq" id="WP_005379034.1">
    <property type="nucleotide sequence ID" value="NZ_AP023185.1"/>
</dbReference>
<evidence type="ECO:0000313" key="7">
    <source>
        <dbReference type="Proteomes" id="UP000532247"/>
    </source>
</evidence>
<proteinExistence type="predicted"/>
<dbReference type="EMBL" id="LOSN02000001">
    <property type="protein sequence ID" value="PNP25491.1"/>
    <property type="molecule type" value="Genomic_DNA"/>
</dbReference>
<evidence type="ECO:0000313" key="4">
    <source>
        <dbReference type="EMBL" id="NOI11473.1"/>
    </source>
</evidence>
<organism evidence="3 8">
    <name type="scientific">Vibrio alginolyticus</name>
    <dbReference type="NCBI Taxonomy" id="663"/>
    <lineage>
        <taxon>Bacteria</taxon>
        <taxon>Pseudomonadati</taxon>
        <taxon>Pseudomonadota</taxon>
        <taxon>Gammaproteobacteria</taxon>
        <taxon>Vibrionales</taxon>
        <taxon>Vibrionaceae</taxon>
        <taxon>Vibrio</taxon>
    </lineage>
</organism>
<comment type="caution">
    <text evidence="3">The sequence shown here is derived from an EMBL/GenBank/DDBJ whole genome shotgun (WGS) entry which is preliminary data.</text>
</comment>
<gene>
    <name evidence="5" type="ORF">AL553_003070</name>
    <name evidence="4" type="ORF">F0254_21830</name>
    <name evidence="2" type="ORF">GHY86_15285</name>
    <name evidence="3" type="ORF">HKB35_22140</name>
</gene>
<dbReference type="EMBL" id="AAXMUW010000031">
    <property type="protein sequence ID" value="EGQ9136498.1"/>
    <property type="molecule type" value="Genomic_DNA"/>
</dbReference>